<sequence>MLSSAATRRFLSALASRHRVATAAPSALRCFSTDAPPLPTPPRGPSEEQPREQKETSAGASPMRASEDDGSARRQRAGSRTTDGAGKYEEEQARVLRAALPHVVRMGWSESAMIAGARDAGVSPAIVGSIPRKEAALVEVNRRSFVDSSEINAYLTLFCSILLR</sequence>
<organism evidence="3 4">
    <name type="scientific">Ensete ventricosum</name>
    <name type="common">Abyssinian banana</name>
    <name type="synonym">Musa ensete</name>
    <dbReference type="NCBI Taxonomy" id="4639"/>
    <lineage>
        <taxon>Eukaryota</taxon>
        <taxon>Viridiplantae</taxon>
        <taxon>Streptophyta</taxon>
        <taxon>Embryophyta</taxon>
        <taxon>Tracheophyta</taxon>
        <taxon>Spermatophyta</taxon>
        <taxon>Magnoliopsida</taxon>
        <taxon>Liliopsida</taxon>
        <taxon>Zingiberales</taxon>
        <taxon>Musaceae</taxon>
        <taxon>Ensete</taxon>
    </lineage>
</organism>
<feature type="compositionally biased region" description="Basic and acidic residues" evidence="2">
    <location>
        <begin position="45"/>
        <end position="55"/>
    </location>
</feature>
<name>A0A426ZJT4_ENSVE</name>
<evidence type="ECO:0000313" key="3">
    <source>
        <dbReference type="EMBL" id="RRT64248.1"/>
    </source>
</evidence>
<comment type="caution">
    <text evidence="3">The sequence shown here is derived from an EMBL/GenBank/DDBJ whole genome shotgun (WGS) entry which is preliminary data.</text>
</comment>
<comment type="function">
    <text evidence="1">Membrane-associated protein that warps the membrane surface to access and bind aromatic isoprenes with high specificity, including ubiquinone (CoQ) isoprene intermediates and presents them directly to Coq7, therefore facilitating the Coq7-mediated hydroxylase step. Participates in the biosynthesis of coenzyme Q, also named ubiquinone, an essential lipid-soluble electron transporter for aerobic cellular respiration.</text>
</comment>
<evidence type="ECO:0000256" key="2">
    <source>
        <dbReference type="SAM" id="MobiDB-lite"/>
    </source>
</evidence>
<dbReference type="InterPro" id="IPR012762">
    <property type="entry name" value="Ubiq_biosynth_COQ9"/>
</dbReference>
<evidence type="ECO:0000313" key="4">
    <source>
        <dbReference type="Proteomes" id="UP000287651"/>
    </source>
</evidence>
<dbReference type="PANTHER" id="PTHR21427:SF19">
    <property type="entry name" value="UBIQUINONE BIOSYNTHESIS PROTEIN COQ9, MITOCHONDRIAL"/>
    <property type="match status" value="1"/>
</dbReference>
<keyword evidence="1" id="KW-0446">Lipid-binding</keyword>
<accession>A0A426ZJT4</accession>
<comment type="pathway">
    <text evidence="1">Cofactor biosynthesis; ubiquinone biosynthesis.</text>
</comment>
<dbReference type="EMBL" id="AMZH03006265">
    <property type="protein sequence ID" value="RRT64248.1"/>
    <property type="molecule type" value="Genomic_DNA"/>
</dbReference>
<comment type="subcellular location">
    <subcellularLocation>
        <location evidence="1">Mitochondrion</location>
    </subcellularLocation>
</comment>
<dbReference type="GO" id="GO:0005743">
    <property type="term" value="C:mitochondrial inner membrane"/>
    <property type="evidence" value="ECO:0007669"/>
    <property type="project" value="TreeGrafter"/>
</dbReference>
<reference evidence="3 4" key="1">
    <citation type="journal article" date="2014" name="Agronomy (Basel)">
        <title>A Draft Genome Sequence for Ensete ventricosum, the Drought-Tolerant Tree Against Hunger.</title>
        <authorList>
            <person name="Harrison J."/>
            <person name="Moore K.A."/>
            <person name="Paszkiewicz K."/>
            <person name="Jones T."/>
            <person name="Grant M."/>
            <person name="Ambacheew D."/>
            <person name="Muzemil S."/>
            <person name="Studholme D.J."/>
        </authorList>
    </citation>
    <scope>NUCLEOTIDE SEQUENCE [LARGE SCALE GENOMIC DNA]</scope>
</reference>
<comment type="similarity">
    <text evidence="1">Belongs to the COQ9 family.</text>
</comment>
<keyword evidence="1" id="KW-0831">Ubiquinone biosynthesis</keyword>
<protein>
    <recommendedName>
        <fullName evidence="1">Ubiquinone biosynthesis protein</fullName>
    </recommendedName>
</protein>
<gene>
    <name evidence="3" type="ORF">B296_00040632</name>
</gene>
<dbReference type="AlphaFoldDB" id="A0A426ZJT4"/>
<dbReference type="PANTHER" id="PTHR21427">
    <property type="entry name" value="UBIQUINONE BIOSYNTHESIS PROTEIN COQ9, MITOCHONDRIAL"/>
    <property type="match status" value="1"/>
</dbReference>
<dbReference type="Proteomes" id="UP000287651">
    <property type="component" value="Unassembled WGS sequence"/>
</dbReference>
<feature type="region of interest" description="Disordered" evidence="2">
    <location>
        <begin position="22"/>
        <end position="90"/>
    </location>
</feature>
<keyword evidence="1" id="KW-0496">Mitochondrion</keyword>
<dbReference type="GO" id="GO:0006744">
    <property type="term" value="P:ubiquinone biosynthetic process"/>
    <property type="evidence" value="ECO:0007669"/>
    <property type="project" value="UniProtKB-UniRule"/>
</dbReference>
<dbReference type="UniPathway" id="UPA00232"/>
<dbReference type="GO" id="GO:0008289">
    <property type="term" value="F:lipid binding"/>
    <property type="evidence" value="ECO:0007669"/>
    <property type="project" value="UniProtKB-UniRule"/>
</dbReference>
<proteinExistence type="inferred from homology"/>
<evidence type="ECO:0000256" key="1">
    <source>
        <dbReference type="RuleBase" id="RU366063"/>
    </source>
</evidence>